<sequence>MNNQQYPENRPFGNIWPGNPEGVAGYPAVLSNPQIYYGGRTNTSGATITPIPVAPSPIAELIPPPVGSQGAMYDTDPNERKRKKPKREAPKKKVKKYSKPRYPPNPDFGFLRMDTSAPSTSPEIYLFNWQAQVTEGNQDSPDLNATGQQSEDQSQSAIGPEVQRNDGSYSQQFQSLQPLVNTNYQQSQSSQFHQGQYLAGAQQAYGQSSHLTAQNGVRYVARSEKVARLKQAMRLQRLRHEKLMIAYRRYLAFRRQQQHQLAPTVPQIWYQPYQNLNGTYQQSGLPSYQGEMSSAQIETPGSYFQPSHQSFAASSSTSTTLYSVPTLDSTIPDSDTRDFWSRNGMMLDSDRGVQAVPAQQQEQEHGVKQPQPQFIPQSATFDFTFKSQGIQGIRDVHSQVEQAMAMESENGQEVDIGNESDDESLFGGEAGYGEEEGFALPGSKDATILIPTVNGIDVGDDDDFLSAAFSADEPAQELPPATIVRAKPKLTKAASIFDLEAELQKNYDLLKSPTPSPANMPASKLSKSPAGSTKRKTRKRGTSEKKPAHETIPQSSGSSILGKHAREMTNSELDDPNLVWIHPDELSVELLRRHYGVQLIKVPDCPSGVVCCLPPLQYTHDDQGQVVNVVEEDTTETMSITSKRKICSFAIDTATPVEVELHFHCHRIATENKMRVSHAAGFHSTYQCMWHYDERDKTEIQGRARGFRRGIFCHEVSFTKSSSFNTYGALARHWNTHAAHKLLQRFCPLLGCNEVISTEGRSRLGEHMRECHTQYMSGYYF</sequence>
<reference evidence="2" key="1">
    <citation type="submission" date="2022-08" db="EMBL/GenBank/DDBJ databases">
        <title>A Global Phylogenomic Analysis of the Shiitake Genus Lentinula.</title>
        <authorList>
            <consortium name="DOE Joint Genome Institute"/>
            <person name="Sierra-Patev S."/>
            <person name="Min B."/>
            <person name="Naranjo-Ortiz M."/>
            <person name="Looney B."/>
            <person name="Konkel Z."/>
            <person name="Slot J.C."/>
            <person name="Sakamoto Y."/>
            <person name="Steenwyk J.L."/>
            <person name="Rokas A."/>
            <person name="Carro J."/>
            <person name="Camarero S."/>
            <person name="Ferreira P."/>
            <person name="Molpeceres G."/>
            <person name="Ruiz-Duenas F.J."/>
            <person name="Serrano A."/>
            <person name="Henrissat B."/>
            <person name="Drula E."/>
            <person name="Hughes K.W."/>
            <person name="Mata J.L."/>
            <person name="Ishikawa N.K."/>
            <person name="Vargas-Isla R."/>
            <person name="Ushijima S."/>
            <person name="Smith C.A."/>
            <person name="Ahrendt S."/>
            <person name="Andreopoulos W."/>
            <person name="He G."/>
            <person name="Labutti K."/>
            <person name="Lipzen A."/>
            <person name="Ng V."/>
            <person name="Riley R."/>
            <person name="Sandor L."/>
            <person name="Barry K."/>
            <person name="Martinez A.T."/>
            <person name="Xiao Y."/>
            <person name="Gibbons J.G."/>
            <person name="Terashima K."/>
            <person name="Grigoriev I.V."/>
            <person name="Hibbett D.S."/>
        </authorList>
    </citation>
    <scope>NUCLEOTIDE SEQUENCE</scope>
    <source>
        <strain evidence="2">RHP3577 ss4</strain>
    </source>
</reference>
<evidence type="ECO:0000256" key="1">
    <source>
        <dbReference type="SAM" id="MobiDB-lite"/>
    </source>
</evidence>
<proteinExistence type="predicted"/>
<comment type="caution">
    <text evidence="2">The sequence shown here is derived from an EMBL/GenBank/DDBJ whole genome shotgun (WGS) entry which is preliminary data.</text>
</comment>
<protein>
    <recommendedName>
        <fullName evidence="4">C2H2-type domain-containing protein</fullName>
    </recommendedName>
</protein>
<organism evidence="2 3">
    <name type="scientific">Lentinula lateritia</name>
    <dbReference type="NCBI Taxonomy" id="40482"/>
    <lineage>
        <taxon>Eukaryota</taxon>
        <taxon>Fungi</taxon>
        <taxon>Dikarya</taxon>
        <taxon>Basidiomycota</taxon>
        <taxon>Agaricomycotina</taxon>
        <taxon>Agaricomycetes</taxon>
        <taxon>Agaricomycetidae</taxon>
        <taxon>Agaricales</taxon>
        <taxon>Marasmiineae</taxon>
        <taxon>Omphalotaceae</taxon>
        <taxon>Lentinula</taxon>
    </lineage>
</organism>
<dbReference type="Proteomes" id="UP001150217">
    <property type="component" value="Unassembled WGS sequence"/>
</dbReference>
<feature type="region of interest" description="Disordered" evidence="1">
    <location>
        <begin position="509"/>
        <end position="561"/>
    </location>
</feature>
<feature type="compositionally biased region" description="Polar residues" evidence="1">
    <location>
        <begin position="136"/>
        <end position="157"/>
    </location>
</feature>
<accession>A0ABQ8VVV7</accession>
<feature type="region of interest" description="Disordered" evidence="1">
    <location>
        <begin position="136"/>
        <end position="168"/>
    </location>
</feature>
<name>A0ABQ8VVV7_9AGAR</name>
<evidence type="ECO:0008006" key="4">
    <source>
        <dbReference type="Google" id="ProtNLM"/>
    </source>
</evidence>
<gene>
    <name evidence="2" type="ORF">C8R41DRAFT_977435</name>
</gene>
<keyword evidence="3" id="KW-1185">Reference proteome</keyword>
<evidence type="ECO:0000313" key="3">
    <source>
        <dbReference type="Proteomes" id="UP001150217"/>
    </source>
</evidence>
<evidence type="ECO:0000313" key="2">
    <source>
        <dbReference type="EMBL" id="KAJ4500508.1"/>
    </source>
</evidence>
<feature type="region of interest" description="Disordered" evidence="1">
    <location>
        <begin position="59"/>
        <end position="115"/>
    </location>
</feature>
<feature type="compositionally biased region" description="Basic residues" evidence="1">
    <location>
        <begin position="80"/>
        <end position="99"/>
    </location>
</feature>
<dbReference type="EMBL" id="JANVFT010000005">
    <property type="protein sequence ID" value="KAJ4500508.1"/>
    <property type="molecule type" value="Genomic_DNA"/>
</dbReference>